<organism evidence="11 12">
    <name type="scientific">Pseudorhodoplanes sinuspersici</name>
    <dbReference type="NCBI Taxonomy" id="1235591"/>
    <lineage>
        <taxon>Bacteria</taxon>
        <taxon>Pseudomonadati</taxon>
        <taxon>Pseudomonadota</taxon>
        <taxon>Alphaproteobacteria</taxon>
        <taxon>Hyphomicrobiales</taxon>
        <taxon>Pseudorhodoplanes</taxon>
    </lineage>
</organism>
<dbReference type="PANTHER" id="PTHR30478:SF0">
    <property type="entry name" value="BETA SLIDING CLAMP"/>
    <property type="match status" value="1"/>
</dbReference>
<proteinExistence type="inferred from homology"/>
<dbReference type="GO" id="GO:0003677">
    <property type="term" value="F:DNA binding"/>
    <property type="evidence" value="ECO:0007669"/>
    <property type="project" value="UniProtKB-UniRule"/>
</dbReference>
<dbReference type="InterPro" id="IPR046938">
    <property type="entry name" value="DNA_clamp_sf"/>
</dbReference>
<accession>A0A1W6ZWY8</accession>
<dbReference type="GO" id="GO:0006271">
    <property type="term" value="P:DNA strand elongation involved in DNA replication"/>
    <property type="evidence" value="ECO:0007669"/>
    <property type="project" value="TreeGrafter"/>
</dbReference>
<dbReference type="Pfam" id="PF02767">
    <property type="entry name" value="DNA_pol3_beta_2"/>
    <property type="match status" value="1"/>
</dbReference>
<dbReference type="InterPro" id="IPR022634">
    <property type="entry name" value="DNA_polIII_beta_N"/>
</dbReference>
<dbReference type="Pfam" id="PF00712">
    <property type="entry name" value="DNA_pol3_beta"/>
    <property type="match status" value="1"/>
</dbReference>
<keyword evidence="12" id="KW-1185">Reference proteome</keyword>
<dbReference type="GO" id="GO:0008408">
    <property type="term" value="F:3'-5' exonuclease activity"/>
    <property type="evidence" value="ECO:0007669"/>
    <property type="project" value="InterPro"/>
</dbReference>
<dbReference type="InterPro" id="IPR001001">
    <property type="entry name" value="DNA_polIII_beta"/>
</dbReference>
<comment type="function">
    <text evidence="10">Confers DNA tethering and processivity to DNA polymerases and other proteins. Acts as a clamp, forming a ring around DNA (a reaction catalyzed by the clamp-loading complex) which diffuses in an ATP-independent manner freely and bidirectionally along dsDNA. Initially characterized for its ability to contact the catalytic subunit of DNA polymerase III (Pol III), a complex, multichain enzyme responsible for most of the replicative synthesis in bacteria; Pol III exhibits 3'-5' exonuclease proofreading activity. The beta chain is required for initiation of replication as well as for processivity of DNA replication.</text>
</comment>
<evidence type="ECO:0000313" key="12">
    <source>
        <dbReference type="Proteomes" id="UP000194137"/>
    </source>
</evidence>
<keyword evidence="6 10" id="KW-0548">Nucleotidyltransferase</keyword>
<comment type="similarity">
    <text evidence="2 10">Belongs to the beta sliding clamp family.</text>
</comment>
<gene>
    <name evidence="11" type="ORF">CAK95_24490</name>
</gene>
<dbReference type="InterPro" id="IPR022637">
    <property type="entry name" value="DNA_polIII_beta_cen"/>
</dbReference>
<reference evidence="11 12" key="1">
    <citation type="submission" date="2017-05" db="EMBL/GenBank/DDBJ databases">
        <title>Full genome sequence of Pseudorhodoplanes sinuspersici.</title>
        <authorList>
            <person name="Dastgheib S.M.M."/>
            <person name="Shavandi M."/>
            <person name="Tirandaz H."/>
        </authorList>
    </citation>
    <scope>NUCLEOTIDE SEQUENCE [LARGE SCALE GENOMIC DNA]</scope>
    <source>
        <strain evidence="11 12">RIPI110</strain>
    </source>
</reference>
<sequence length="365" mass="39469">MKILCERDALKESLAAVIGRTKHGKSVPILAHILLNAEGQKLRLTGNDLQACSIVEMPCEVSEPGAFTIPGDRLNKLVSGLPTGGQIKIEADDKSAKVRAGRSIYTFAGLPAADFPPAFELRDAQEITLTGKQLQRLLKIPAPAISQEQSRPHICGLFLHHEKGRILACATDGHTLIRTSVEVDIPRFDGIIIPDEACSEIVRLAGDGDVTLRVSSTLIEAESGKRRFVSKIVDATFPDYLPVIPQSAPVPFTVEVSDIDEAITRLAAAGEAERAATIRISWERDSDRILISRRTEFGEGNEEIACDCTGRDAGEIAFQSGYVRRLIEASGGKIARLHFDGPGDPARITSPDDADFVSVIMPCRA</sequence>
<keyword evidence="5 10" id="KW-0808">Transferase</keyword>
<dbReference type="Gene3D" id="3.10.150.10">
    <property type="entry name" value="DNA Polymerase III, subunit A, domain 2"/>
    <property type="match status" value="1"/>
</dbReference>
<keyword evidence="4 10" id="KW-0963">Cytoplasm</keyword>
<name>A0A1W6ZWY8_9HYPH</name>
<dbReference type="InterPro" id="IPR022635">
    <property type="entry name" value="DNA_polIII_beta_C"/>
</dbReference>
<comment type="subcellular location">
    <subcellularLocation>
        <location evidence="1 10">Cytoplasm</location>
    </subcellularLocation>
</comment>
<protein>
    <recommendedName>
        <fullName evidence="3 10">Beta sliding clamp</fullName>
    </recommendedName>
</protein>
<keyword evidence="7 10" id="KW-0235">DNA replication</keyword>
<evidence type="ECO:0000256" key="3">
    <source>
        <dbReference type="ARBA" id="ARBA00021035"/>
    </source>
</evidence>
<dbReference type="GO" id="GO:0003887">
    <property type="term" value="F:DNA-directed DNA polymerase activity"/>
    <property type="evidence" value="ECO:0007669"/>
    <property type="project" value="UniProtKB-UniRule"/>
</dbReference>
<evidence type="ECO:0000256" key="1">
    <source>
        <dbReference type="ARBA" id="ARBA00004496"/>
    </source>
</evidence>
<evidence type="ECO:0000256" key="6">
    <source>
        <dbReference type="ARBA" id="ARBA00022695"/>
    </source>
</evidence>
<evidence type="ECO:0000256" key="5">
    <source>
        <dbReference type="ARBA" id="ARBA00022679"/>
    </source>
</evidence>
<keyword evidence="9" id="KW-0238">DNA-binding</keyword>
<evidence type="ECO:0000256" key="10">
    <source>
        <dbReference type="PIRNR" id="PIRNR000804"/>
    </source>
</evidence>
<dbReference type="GO" id="GO:0009360">
    <property type="term" value="C:DNA polymerase III complex"/>
    <property type="evidence" value="ECO:0007669"/>
    <property type="project" value="InterPro"/>
</dbReference>
<dbReference type="Gene3D" id="3.70.10.10">
    <property type="match status" value="1"/>
</dbReference>
<dbReference type="SUPFAM" id="SSF55979">
    <property type="entry name" value="DNA clamp"/>
    <property type="match status" value="3"/>
</dbReference>
<evidence type="ECO:0000256" key="2">
    <source>
        <dbReference type="ARBA" id="ARBA00010752"/>
    </source>
</evidence>
<comment type="subunit">
    <text evidence="10">Forms a ring-shaped head-to-tail homodimer around DNA.</text>
</comment>
<evidence type="ECO:0000256" key="4">
    <source>
        <dbReference type="ARBA" id="ARBA00022490"/>
    </source>
</evidence>
<dbReference type="STRING" id="1235591.CAK95_24490"/>
<dbReference type="Proteomes" id="UP000194137">
    <property type="component" value="Chromosome"/>
</dbReference>
<dbReference type="EMBL" id="CP021112">
    <property type="protein sequence ID" value="ARQ01902.1"/>
    <property type="molecule type" value="Genomic_DNA"/>
</dbReference>
<evidence type="ECO:0000256" key="9">
    <source>
        <dbReference type="ARBA" id="ARBA00023125"/>
    </source>
</evidence>
<dbReference type="NCBIfam" id="TIGR00663">
    <property type="entry name" value="dnan"/>
    <property type="match status" value="1"/>
</dbReference>
<dbReference type="AlphaFoldDB" id="A0A1W6ZWY8"/>
<evidence type="ECO:0000313" key="11">
    <source>
        <dbReference type="EMBL" id="ARQ01902.1"/>
    </source>
</evidence>
<dbReference type="SMART" id="SM00480">
    <property type="entry name" value="POL3Bc"/>
    <property type="match status" value="1"/>
</dbReference>
<dbReference type="KEGG" id="psin:CAK95_24490"/>
<evidence type="ECO:0000256" key="7">
    <source>
        <dbReference type="ARBA" id="ARBA00022705"/>
    </source>
</evidence>
<dbReference type="Pfam" id="PF02768">
    <property type="entry name" value="DNA_pol3_beta_3"/>
    <property type="match status" value="1"/>
</dbReference>
<dbReference type="PANTHER" id="PTHR30478">
    <property type="entry name" value="DNA POLYMERASE III SUBUNIT BETA"/>
    <property type="match status" value="1"/>
</dbReference>
<dbReference type="CDD" id="cd00140">
    <property type="entry name" value="beta_clamp"/>
    <property type="match status" value="1"/>
</dbReference>
<dbReference type="GO" id="GO:0005737">
    <property type="term" value="C:cytoplasm"/>
    <property type="evidence" value="ECO:0007669"/>
    <property type="project" value="UniProtKB-SubCell"/>
</dbReference>
<keyword evidence="8 10" id="KW-0239">DNA-directed DNA polymerase</keyword>
<evidence type="ECO:0000256" key="8">
    <source>
        <dbReference type="ARBA" id="ARBA00022932"/>
    </source>
</evidence>
<dbReference type="PIRSF" id="PIRSF000804">
    <property type="entry name" value="DNA_pol_III_b"/>
    <property type="match status" value="1"/>
</dbReference>